<dbReference type="Gene3D" id="2.70.98.10">
    <property type="match status" value="1"/>
</dbReference>
<accession>A0A5M8P3D5</accession>
<dbReference type="InterPro" id="IPR050883">
    <property type="entry name" value="PNGase"/>
</dbReference>
<evidence type="ECO:0000256" key="4">
    <source>
        <dbReference type="SAM" id="MobiDB-lite"/>
    </source>
</evidence>
<dbReference type="SUPFAM" id="SSF48208">
    <property type="entry name" value="Six-hairpin glycosidases"/>
    <property type="match status" value="1"/>
</dbReference>
<feature type="domain" description="Glycosyl hydrolase family 92 N-terminal" evidence="7">
    <location>
        <begin position="26"/>
        <end position="253"/>
    </location>
</feature>
<comment type="caution">
    <text evidence="8">The sequence shown here is derived from an EMBL/GenBank/DDBJ whole genome shotgun (WGS) entry which is preliminary data.</text>
</comment>
<dbReference type="Gene3D" id="1.20.1610.10">
    <property type="entry name" value="alpha-1,2-mannosidases domains"/>
    <property type="match status" value="1"/>
</dbReference>
<name>A0A5M8P3D5_9BACT</name>
<dbReference type="GO" id="GO:0005829">
    <property type="term" value="C:cytosol"/>
    <property type="evidence" value="ECO:0007669"/>
    <property type="project" value="TreeGrafter"/>
</dbReference>
<evidence type="ECO:0000259" key="7">
    <source>
        <dbReference type="Pfam" id="PF17678"/>
    </source>
</evidence>
<dbReference type="Proteomes" id="UP000324575">
    <property type="component" value="Unassembled WGS sequence"/>
</dbReference>
<dbReference type="InterPro" id="IPR014718">
    <property type="entry name" value="GH-type_carb-bd"/>
</dbReference>
<dbReference type="Gene3D" id="1.20.1050.60">
    <property type="entry name" value="alpha-1,2-mannosidase"/>
    <property type="match status" value="1"/>
</dbReference>
<dbReference type="EMBL" id="SNRX01000004">
    <property type="protein sequence ID" value="KAA6302989.1"/>
    <property type="molecule type" value="Genomic_DNA"/>
</dbReference>
<dbReference type="Pfam" id="PF17678">
    <property type="entry name" value="Glyco_hydro_92N"/>
    <property type="match status" value="1"/>
</dbReference>
<feature type="region of interest" description="Disordered" evidence="4">
    <location>
        <begin position="735"/>
        <end position="755"/>
    </location>
</feature>
<dbReference type="FunFam" id="3.30.2080.10:FF:000001">
    <property type="entry name" value="Alpha-1,2-mannosidase subfamily"/>
    <property type="match status" value="1"/>
</dbReference>
<dbReference type="GO" id="GO:0006516">
    <property type="term" value="P:glycoprotein catabolic process"/>
    <property type="evidence" value="ECO:0007669"/>
    <property type="project" value="TreeGrafter"/>
</dbReference>
<feature type="signal peptide" evidence="5">
    <location>
        <begin position="1"/>
        <end position="20"/>
    </location>
</feature>
<evidence type="ECO:0000313" key="9">
    <source>
        <dbReference type="Proteomes" id="UP000324575"/>
    </source>
</evidence>
<evidence type="ECO:0000256" key="2">
    <source>
        <dbReference type="ARBA" id="ARBA00011245"/>
    </source>
</evidence>
<evidence type="ECO:0000259" key="6">
    <source>
        <dbReference type="Pfam" id="PF07971"/>
    </source>
</evidence>
<protein>
    <recommendedName>
        <fullName evidence="10">Glycoside hydrolase family 92 protein</fullName>
    </recommendedName>
</protein>
<dbReference type="AlphaFoldDB" id="A0A5M8P3D5"/>
<dbReference type="InterPro" id="IPR012939">
    <property type="entry name" value="Glyco_hydro_92"/>
</dbReference>
<dbReference type="GO" id="GO:0000224">
    <property type="term" value="F:peptide-N4-(N-acetyl-beta-glucosaminyl)asparagine amidase activity"/>
    <property type="evidence" value="ECO:0007669"/>
    <property type="project" value="TreeGrafter"/>
</dbReference>
<dbReference type="NCBIfam" id="TIGR01180">
    <property type="entry name" value="aman2_put"/>
    <property type="match status" value="1"/>
</dbReference>
<dbReference type="InterPro" id="IPR008928">
    <property type="entry name" value="6-hairpin_glycosidase_sf"/>
</dbReference>
<feature type="domain" description="Glycosyl hydrolase family 92" evidence="6">
    <location>
        <begin position="259"/>
        <end position="735"/>
    </location>
</feature>
<dbReference type="Gene3D" id="3.30.2080.10">
    <property type="entry name" value="GH92 mannosidase domain"/>
    <property type="match status" value="1"/>
</dbReference>
<evidence type="ECO:0000313" key="8">
    <source>
        <dbReference type="EMBL" id="KAA6302989.1"/>
    </source>
</evidence>
<dbReference type="PANTHER" id="PTHR12143">
    <property type="entry name" value="PEPTIDE N-GLYCANASE PNGASE -RELATED"/>
    <property type="match status" value="1"/>
</dbReference>
<dbReference type="FunFam" id="1.20.1610.10:FF:000001">
    <property type="entry name" value="Putative alpha-1,2-mannosidase"/>
    <property type="match status" value="1"/>
</dbReference>
<evidence type="ECO:0000256" key="5">
    <source>
        <dbReference type="SAM" id="SignalP"/>
    </source>
</evidence>
<comment type="cofactor">
    <cofactor evidence="1">
        <name>Ca(2+)</name>
        <dbReference type="ChEBI" id="CHEBI:29108"/>
    </cofactor>
</comment>
<evidence type="ECO:0008006" key="10">
    <source>
        <dbReference type="Google" id="ProtNLM"/>
    </source>
</evidence>
<evidence type="ECO:0000256" key="3">
    <source>
        <dbReference type="ARBA" id="ARBA00022837"/>
    </source>
</evidence>
<proteinExistence type="predicted"/>
<dbReference type="FunFam" id="1.20.1050.60:FF:000001">
    <property type="entry name" value="Putative alpha-1,2-mannosidase"/>
    <property type="match status" value="1"/>
</dbReference>
<gene>
    <name evidence="8" type="ORF">EZS26_000884</name>
</gene>
<sequence>MKRFFIILSLTVWFSHFAFAASPVDYVSTLVGTQSKHSLSTGNTYPAIALPWGMNFWTPQTGKMGDGWCYTYDADKIRGFKQTHQPSPWINDYGQFSLMPLTGKPVFNEDERASWFSHKAETAKPYYYKVYLADYDVVTEIAPTERAAMFRFTFPQSEQSYVVIDAFDKGSFVKLIPGENKIIGYTTKNSGGVPENFKNYFVIVFDKAFTYKASVSNGEIKENALEAKENHTGAIIGFSTRKGEIVHARVASSFISPEQAELNLKELGNRNFETVKTDGEKRWNEVLGRIEIPSGDIDQLRTFYSCLYRSVLFPRSFFEYDKDGKVVHYSPYNGKIASGYLFTDTGFWDTFRCLFPLLNLLYPEMNQQIQEGLINTYKESRFFPEWASPGHRPCMVGNNSASVLTDAYLQGIKVNEPDVLWEGIVHTANHVHPRISSTGRSGYEYYNRLGYVPCDVKIKESAARTLEYAYDDWCIYQLGKTLGKPEQEIKVYAERSQNYRHLFNRKYNLMGGKKENGEFSEPFSPVKWGGDFTEGNALHYTWSVFHDPQGLIDLIGGKAPFNQMLDTVFTLPPIFDDSYYGGTIHEIREMQIMNMGNYAHGNQPIQHMIYLYNYSGAPWKAQYHLRQVMDRMYLPTPDGYCGDEDNGQTSAWYIFSALGFYPVCPGSGQYVLGSPLFPKAILHLSGGKTVEIVSQNNSKENVYISNLKVNGKNYTHNYLDIASLKKGMKLLFSMDNQPNTERGTSESDFPYSMTK</sequence>
<reference evidence="8 9" key="1">
    <citation type="submission" date="2019-03" db="EMBL/GenBank/DDBJ databases">
        <title>Single cell metagenomics reveals metabolic interactions within the superorganism composed of flagellate Streblomastix strix and complex community of Bacteroidetes bacteria on its surface.</title>
        <authorList>
            <person name="Treitli S.C."/>
            <person name="Kolisko M."/>
            <person name="Husnik F."/>
            <person name="Keeling P."/>
            <person name="Hampl V."/>
        </authorList>
    </citation>
    <scope>NUCLEOTIDE SEQUENCE [LARGE SCALE GENOMIC DNA]</scope>
    <source>
        <strain evidence="8">St1</strain>
    </source>
</reference>
<dbReference type="InterPro" id="IPR005887">
    <property type="entry name" value="GH92_a_mannosidase_put"/>
</dbReference>
<dbReference type="Pfam" id="PF07971">
    <property type="entry name" value="Glyco_hydro_92"/>
    <property type="match status" value="1"/>
</dbReference>
<dbReference type="GO" id="GO:0030246">
    <property type="term" value="F:carbohydrate binding"/>
    <property type="evidence" value="ECO:0007669"/>
    <property type="project" value="InterPro"/>
</dbReference>
<organism evidence="8 9">
    <name type="scientific">Candidatus Ordinivivax streblomastigis</name>
    <dbReference type="NCBI Taxonomy" id="2540710"/>
    <lineage>
        <taxon>Bacteria</taxon>
        <taxon>Pseudomonadati</taxon>
        <taxon>Bacteroidota</taxon>
        <taxon>Bacteroidia</taxon>
        <taxon>Bacteroidales</taxon>
        <taxon>Candidatus Ordinivivax</taxon>
    </lineage>
</organism>
<dbReference type="GO" id="GO:0005975">
    <property type="term" value="P:carbohydrate metabolic process"/>
    <property type="evidence" value="ECO:0007669"/>
    <property type="project" value="InterPro"/>
</dbReference>
<comment type="subunit">
    <text evidence="2">Monomer.</text>
</comment>
<feature type="chain" id="PRO_5024449194" description="Glycoside hydrolase family 92 protein" evidence="5">
    <location>
        <begin position="21"/>
        <end position="755"/>
    </location>
</feature>
<evidence type="ECO:0000256" key="1">
    <source>
        <dbReference type="ARBA" id="ARBA00001913"/>
    </source>
</evidence>
<keyword evidence="5" id="KW-0732">Signal</keyword>
<dbReference type="FunFam" id="2.70.98.10:FF:000013">
    <property type="entry name" value="Putative alpha-1,2-mannosidase"/>
    <property type="match status" value="1"/>
</dbReference>
<keyword evidence="3" id="KW-0106">Calcium</keyword>
<dbReference type="PANTHER" id="PTHR12143:SF43">
    <property type="entry name" value="PUTATIVE-RELATED"/>
    <property type="match status" value="1"/>
</dbReference>
<dbReference type="InterPro" id="IPR041371">
    <property type="entry name" value="GH92_N"/>
</dbReference>